<evidence type="ECO:0000313" key="2">
    <source>
        <dbReference type="EMBL" id="CRK23402.1"/>
    </source>
</evidence>
<keyword evidence="3" id="KW-1185">Reference proteome</keyword>
<proteinExistence type="predicted"/>
<evidence type="ECO:0000313" key="3">
    <source>
        <dbReference type="Proteomes" id="UP000044602"/>
    </source>
</evidence>
<dbReference type="AlphaFoldDB" id="A0A0G4LMY0"/>
<name>A0A0G4LMY0_VERLO</name>
<gene>
    <name evidence="2" type="ORF">BN1708_003671</name>
</gene>
<accession>A0A0G4LMY0</accession>
<organism evidence="2 3">
    <name type="scientific">Verticillium longisporum</name>
    <name type="common">Verticillium dahliae var. longisporum</name>
    <dbReference type="NCBI Taxonomy" id="100787"/>
    <lineage>
        <taxon>Eukaryota</taxon>
        <taxon>Fungi</taxon>
        <taxon>Dikarya</taxon>
        <taxon>Ascomycota</taxon>
        <taxon>Pezizomycotina</taxon>
        <taxon>Sordariomycetes</taxon>
        <taxon>Hypocreomycetidae</taxon>
        <taxon>Glomerellales</taxon>
        <taxon>Plectosphaerellaceae</taxon>
        <taxon>Verticillium</taxon>
    </lineage>
</organism>
<evidence type="ECO:0000256" key="1">
    <source>
        <dbReference type="SAM" id="MobiDB-lite"/>
    </source>
</evidence>
<reference evidence="2 3" key="1">
    <citation type="submission" date="2015-05" db="EMBL/GenBank/DDBJ databases">
        <authorList>
            <person name="Wang D.B."/>
            <person name="Wang M."/>
        </authorList>
    </citation>
    <scope>NUCLEOTIDE SEQUENCE [LARGE SCALE GENOMIC DNA]</scope>
    <source>
        <strain evidence="2">VL1</strain>
    </source>
</reference>
<protein>
    <submittedName>
        <fullName evidence="2">Uncharacterized protein</fullName>
    </submittedName>
</protein>
<dbReference type="Proteomes" id="UP000044602">
    <property type="component" value="Unassembled WGS sequence"/>
</dbReference>
<dbReference type="EMBL" id="CVQH01015557">
    <property type="protein sequence ID" value="CRK23402.1"/>
    <property type="molecule type" value="Genomic_DNA"/>
</dbReference>
<feature type="region of interest" description="Disordered" evidence="1">
    <location>
        <begin position="40"/>
        <end position="60"/>
    </location>
</feature>
<feature type="compositionally biased region" description="Low complexity" evidence="1">
    <location>
        <begin position="40"/>
        <end position="50"/>
    </location>
</feature>
<sequence>MPPQPAAWDWLSTLAKRVAVCLPAIDCQHLGCLAGRVSITSESTSESASAKNDEDEEGRG</sequence>